<feature type="region of interest" description="Disordered" evidence="1">
    <location>
        <begin position="227"/>
        <end position="266"/>
    </location>
</feature>
<evidence type="ECO:0000313" key="3">
    <source>
        <dbReference type="Proteomes" id="UP000237846"/>
    </source>
</evidence>
<dbReference type="EMBL" id="PVZC01000004">
    <property type="protein sequence ID" value="PRX98690.1"/>
    <property type="molecule type" value="Genomic_DNA"/>
</dbReference>
<evidence type="ECO:0000256" key="1">
    <source>
        <dbReference type="SAM" id="MobiDB-lite"/>
    </source>
</evidence>
<evidence type="ECO:0000313" key="2">
    <source>
        <dbReference type="EMBL" id="PRX98690.1"/>
    </source>
</evidence>
<dbReference type="Proteomes" id="UP000237846">
    <property type="component" value="Unassembled WGS sequence"/>
</dbReference>
<proteinExistence type="predicted"/>
<sequence length="286" mass="29765">MRTVPWQRPGPPANHPARRTVAMVTTAPTHVSPTPADACGPGLRHGLVPATGRPLALTSGPRGAVQYCPARPRRARRSRPAAGPARGPFGPGNGSGVDTACPPAPVRTCGPAPAANRPFALTGGPRSDAGLRSLAEAGAPAARLGGARRGSGGRHRVPTHVPLTPADARGPGNEWAIERRRTVLTALSWRLPPDTAAWWWPGSEGRGPRPEPTPRLLTGAGRRRWAVGGGHGVRSGGGRAPRFRLRGRAGSTWDPSRAAGSVIDGASRRRGAEPIMEGSRLRAAWA</sequence>
<protein>
    <submittedName>
        <fullName evidence="2">Uncharacterized protein</fullName>
    </submittedName>
</protein>
<feature type="region of interest" description="Disordered" evidence="1">
    <location>
        <begin position="56"/>
        <end position="94"/>
    </location>
</feature>
<accession>A0A2T0Q4H8</accession>
<dbReference type="AlphaFoldDB" id="A0A2T0Q4H8"/>
<comment type="caution">
    <text evidence="2">The sequence shown here is derived from an EMBL/GenBank/DDBJ whole genome shotgun (WGS) entry which is preliminary data.</text>
</comment>
<name>A0A2T0Q4H8_9ACTN</name>
<keyword evidence="3" id="KW-1185">Reference proteome</keyword>
<feature type="region of interest" description="Disordered" evidence="1">
    <location>
        <begin position="140"/>
        <end position="172"/>
    </location>
</feature>
<organism evidence="2 3">
    <name type="scientific">Allonocardiopsis opalescens</name>
    <dbReference type="NCBI Taxonomy" id="1144618"/>
    <lineage>
        <taxon>Bacteria</taxon>
        <taxon>Bacillati</taxon>
        <taxon>Actinomycetota</taxon>
        <taxon>Actinomycetes</taxon>
        <taxon>Streptosporangiales</taxon>
        <taxon>Allonocardiopsis</taxon>
    </lineage>
</organism>
<feature type="compositionally biased region" description="Gly residues" evidence="1">
    <location>
        <begin position="227"/>
        <end position="239"/>
    </location>
</feature>
<gene>
    <name evidence="2" type="ORF">CLV72_104269</name>
</gene>
<reference evidence="2 3" key="1">
    <citation type="submission" date="2018-03" db="EMBL/GenBank/DDBJ databases">
        <title>Genomic Encyclopedia of Archaeal and Bacterial Type Strains, Phase II (KMG-II): from individual species to whole genera.</title>
        <authorList>
            <person name="Goeker M."/>
        </authorList>
    </citation>
    <scope>NUCLEOTIDE SEQUENCE [LARGE SCALE GENOMIC DNA]</scope>
    <source>
        <strain evidence="2 3">DSM 45601</strain>
    </source>
</reference>